<dbReference type="GO" id="GO:0003824">
    <property type="term" value="F:catalytic activity"/>
    <property type="evidence" value="ECO:0007669"/>
    <property type="project" value="InterPro"/>
</dbReference>
<dbReference type="OrthoDB" id="64220at2759"/>
<comment type="similarity">
    <text evidence="1">Belongs to the class-IV pyridoxal-phosphate-dependent aminotransferase family.</text>
</comment>
<dbReference type="InterPro" id="IPR043131">
    <property type="entry name" value="BCAT-like_N"/>
</dbReference>
<name>A0A9P6TZC8_9FUNG</name>
<sequence length="247" mass="27817">MASIQLLETILYDPKDGVFLLEYHCDRMIASAKTLAPFFANDQEAFLRELIPTRSEISNKLDAAIRNAGKNNRQRLRVLLDFDGAITIQSSRLPSETNDLKDSSILVVLDTEPTLKDNVFLHHKTTEREVYNEARKRRGLGPVGAPATSPNAPFDVILFNEDCEVMEATIANIAVEVENPDTKALEWITPPASSGLLCGTMRRKLLEAGELFERVITVDDLKRAVQENRRIKCFNSVRKEYPVTLMI</sequence>
<dbReference type="InterPro" id="IPR036038">
    <property type="entry name" value="Aminotransferase-like"/>
</dbReference>
<dbReference type="InterPro" id="IPR050571">
    <property type="entry name" value="Class-IV_PLP-Dep_Aminotrnsfr"/>
</dbReference>
<gene>
    <name evidence="2" type="ORF">BG011_006903</name>
</gene>
<dbReference type="PANTHER" id="PTHR42743">
    <property type="entry name" value="AMINO-ACID AMINOTRANSFERASE"/>
    <property type="match status" value="1"/>
</dbReference>
<dbReference type="Proteomes" id="UP000726737">
    <property type="component" value="Unassembled WGS sequence"/>
</dbReference>
<keyword evidence="3" id="KW-1185">Reference proteome</keyword>
<comment type="caution">
    <text evidence="2">The sequence shown here is derived from an EMBL/GenBank/DDBJ whole genome shotgun (WGS) entry which is preliminary data.</text>
</comment>
<accession>A0A9P6TZC8</accession>
<dbReference type="AlphaFoldDB" id="A0A9P6TZC8"/>
<dbReference type="InterPro" id="IPR001544">
    <property type="entry name" value="Aminotrans_IV"/>
</dbReference>
<dbReference type="InterPro" id="IPR043132">
    <property type="entry name" value="BCAT-like_C"/>
</dbReference>
<organism evidence="2 3">
    <name type="scientific">Mortierella polycephala</name>
    <dbReference type="NCBI Taxonomy" id="41804"/>
    <lineage>
        <taxon>Eukaryota</taxon>
        <taxon>Fungi</taxon>
        <taxon>Fungi incertae sedis</taxon>
        <taxon>Mucoromycota</taxon>
        <taxon>Mortierellomycotina</taxon>
        <taxon>Mortierellomycetes</taxon>
        <taxon>Mortierellales</taxon>
        <taxon>Mortierellaceae</taxon>
        <taxon>Mortierella</taxon>
    </lineage>
</organism>
<dbReference type="EMBL" id="JAAAJA010000510">
    <property type="protein sequence ID" value="KAG0252594.1"/>
    <property type="molecule type" value="Genomic_DNA"/>
</dbReference>
<dbReference type="Gene3D" id="3.20.10.10">
    <property type="entry name" value="D-amino Acid Aminotransferase, subunit A, domain 2"/>
    <property type="match status" value="1"/>
</dbReference>
<evidence type="ECO:0008006" key="4">
    <source>
        <dbReference type="Google" id="ProtNLM"/>
    </source>
</evidence>
<reference evidence="2" key="1">
    <citation type="journal article" date="2020" name="Fungal Divers.">
        <title>Resolving the Mortierellaceae phylogeny through synthesis of multi-gene phylogenetics and phylogenomics.</title>
        <authorList>
            <person name="Vandepol N."/>
            <person name="Liber J."/>
            <person name="Desiro A."/>
            <person name="Na H."/>
            <person name="Kennedy M."/>
            <person name="Barry K."/>
            <person name="Grigoriev I.V."/>
            <person name="Miller A.N."/>
            <person name="O'Donnell K."/>
            <person name="Stajich J.E."/>
            <person name="Bonito G."/>
        </authorList>
    </citation>
    <scope>NUCLEOTIDE SEQUENCE</scope>
    <source>
        <strain evidence="2">KOD948</strain>
    </source>
</reference>
<evidence type="ECO:0000313" key="2">
    <source>
        <dbReference type="EMBL" id="KAG0252594.1"/>
    </source>
</evidence>
<proteinExistence type="inferred from homology"/>
<evidence type="ECO:0000256" key="1">
    <source>
        <dbReference type="ARBA" id="ARBA00009320"/>
    </source>
</evidence>
<dbReference type="Gene3D" id="3.30.470.10">
    <property type="match status" value="1"/>
</dbReference>
<dbReference type="SUPFAM" id="SSF56752">
    <property type="entry name" value="D-aminoacid aminotransferase-like PLP-dependent enzymes"/>
    <property type="match status" value="1"/>
</dbReference>
<dbReference type="GO" id="GO:0046394">
    <property type="term" value="P:carboxylic acid biosynthetic process"/>
    <property type="evidence" value="ECO:0007669"/>
    <property type="project" value="UniProtKB-ARBA"/>
</dbReference>
<dbReference type="PANTHER" id="PTHR42743:SF11">
    <property type="entry name" value="AMINODEOXYCHORISMATE LYASE"/>
    <property type="match status" value="1"/>
</dbReference>
<dbReference type="Pfam" id="PF01063">
    <property type="entry name" value="Aminotran_4"/>
    <property type="match status" value="1"/>
</dbReference>
<protein>
    <recommendedName>
        <fullName evidence="4">D-aminoacid aminotransferase-like PLP-dependent enzyme</fullName>
    </recommendedName>
</protein>
<evidence type="ECO:0000313" key="3">
    <source>
        <dbReference type="Proteomes" id="UP000726737"/>
    </source>
</evidence>